<protein>
    <submittedName>
        <fullName evidence="1">Uncharacterized protein</fullName>
    </submittedName>
</protein>
<organism evidence="1 2">
    <name type="scientific">Dibothriocephalus latus</name>
    <name type="common">Fish tapeworm</name>
    <name type="synonym">Diphyllobothrium latum</name>
    <dbReference type="NCBI Taxonomy" id="60516"/>
    <lineage>
        <taxon>Eukaryota</taxon>
        <taxon>Metazoa</taxon>
        <taxon>Spiralia</taxon>
        <taxon>Lophotrochozoa</taxon>
        <taxon>Platyhelminthes</taxon>
        <taxon>Cestoda</taxon>
        <taxon>Eucestoda</taxon>
        <taxon>Diphyllobothriidea</taxon>
        <taxon>Diphyllobothriidae</taxon>
        <taxon>Dibothriocephalus</taxon>
    </lineage>
</organism>
<keyword evidence="2" id="KW-1185">Reference proteome</keyword>
<evidence type="ECO:0000313" key="1">
    <source>
        <dbReference type="EMBL" id="VDN13833.1"/>
    </source>
</evidence>
<proteinExistence type="predicted"/>
<evidence type="ECO:0000313" key="2">
    <source>
        <dbReference type="Proteomes" id="UP000281553"/>
    </source>
</evidence>
<gene>
    <name evidence="1" type="ORF">DILT_LOCUS9664</name>
</gene>
<reference evidence="1 2" key="1">
    <citation type="submission" date="2018-11" db="EMBL/GenBank/DDBJ databases">
        <authorList>
            <consortium name="Pathogen Informatics"/>
        </authorList>
    </citation>
    <scope>NUCLEOTIDE SEQUENCE [LARGE SCALE GENOMIC DNA]</scope>
</reference>
<name>A0A3P7LS99_DIBLA</name>
<dbReference type="AlphaFoldDB" id="A0A3P7LS99"/>
<accession>A0A3P7LS99</accession>
<dbReference type="OrthoDB" id="6284779at2759"/>
<dbReference type="EMBL" id="UYRU01057498">
    <property type="protein sequence ID" value="VDN13833.1"/>
    <property type="molecule type" value="Genomic_DNA"/>
</dbReference>
<sequence length="125" mass="14168">MIEFVMQNCSVHSSDSDVSAKQSRSAEAAAAPITEFIYDPESGANFYAWCKRWEDIFRVEFAKADDAWKLDTFSDISLISKRTWQKIGRPPMITSDKKTMYVSGGFLRLTGELECDPSFDGTQFN</sequence>
<dbReference type="Proteomes" id="UP000281553">
    <property type="component" value="Unassembled WGS sequence"/>
</dbReference>